<dbReference type="Pfam" id="PF04940">
    <property type="entry name" value="BLUF"/>
    <property type="match status" value="1"/>
</dbReference>
<accession>A0A4Z1BY35</accession>
<keyword evidence="3" id="KW-1185">Reference proteome</keyword>
<reference evidence="2 3" key="1">
    <citation type="submission" date="2019-03" db="EMBL/GenBank/DDBJ databases">
        <authorList>
            <person name="Li J."/>
        </authorList>
    </citation>
    <scope>NUCLEOTIDE SEQUENCE [LARGE SCALE GENOMIC DNA]</scope>
    <source>
        <strain evidence="2 3">3058</strain>
    </source>
</reference>
<dbReference type="SUPFAM" id="SSF54975">
    <property type="entry name" value="Acylphosphatase/BLUF domain-like"/>
    <property type="match status" value="1"/>
</dbReference>
<comment type="caution">
    <text evidence="2">The sequence shown here is derived from an EMBL/GenBank/DDBJ whole genome shotgun (WGS) entry which is preliminary data.</text>
</comment>
<dbReference type="OrthoDB" id="196105at2"/>
<evidence type="ECO:0000259" key="1">
    <source>
        <dbReference type="PROSITE" id="PS50925"/>
    </source>
</evidence>
<evidence type="ECO:0000313" key="2">
    <source>
        <dbReference type="EMBL" id="TGN42779.1"/>
    </source>
</evidence>
<dbReference type="PROSITE" id="PS50925">
    <property type="entry name" value="BLUF"/>
    <property type="match status" value="1"/>
</dbReference>
<evidence type="ECO:0000313" key="3">
    <source>
        <dbReference type="Proteomes" id="UP000297972"/>
    </source>
</evidence>
<dbReference type="RefSeq" id="WP_135819183.1">
    <property type="nucleotide sequence ID" value="NZ_SRPG01000371.1"/>
</dbReference>
<dbReference type="GO" id="GO:0071949">
    <property type="term" value="F:FAD binding"/>
    <property type="evidence" value="ECO:0007669"/>
    <property type="project" value="InterPro"/>
</dbReference>
<organism evidence="2 3">
    <name type="scientific">Paracoccus liaowanqingii</name>
    <dbReference type="NCBI Taxonomy" id="2560053"/>
    <lineage>
        <taxon>Bacteria</taxon>
        <taxon>Pseudomonadati</taxon>
        <taxon>Pseudomonadota</taxon>
        <taxon>Alphaproteobacteria</taxon>
        <taxon>Rhodobacterales</taxon>
        <taxon>Paracoccaceae</taxon>
        <taxon>Paracoccus</taxon>
    </lineage>
</organism>
<name>A0A4Z1BY35_9RHOB</name>
<dbReference type="InterPro" id="IPR007024">
    <property type="entry name" value="BLUF_domain"/>
</dbReference>
<protein>
    <submittedName>
        <fullName evidence="2">BLUF domain-containing protein</fullName>
    </submittedName>
</protein>
<feature type="domain" description="BLUF" evidence="1">
    <location>
        <begin position="3"/>
        <end position="93"/>
    </location>
</feature>
<dbReference type="InterPro" id="IPR036046">
    <property type="entry name" value="Acylphosphatase-like_dom_sf"/>
</dbReference>
<dbReference type="AlphaFoldDB" id="A0A4Z1BY35"/>
<dbReference type="EMBL" id="SRPG01000371">
    <property type="protein sequence ID" value="TGN42779.1"/>
    <property type="molecule type" value="Genomic_DNA"/>
</dbReference>
<sequence length="149" mass="16720">MQLTRLVYASNHGGIDIDTLREISEISTANNSRDGITGFLVASEEDFMEFLEGSRTAIAQSFIRIVQDDRHRHIRVLLAGPIKSRICANWTMHSVELAQIDADIMTRYWVNGSFSPDELSAEELETLCFELCSTASKHPEISPFTTPKS</sequence>
<dbReference type="Proteomes" id="UP000297972">
    <property type="component" value="Unassembled WGS sequence"/>
</dbReference>
<gene>
    <name evidence="2" type="ORF">E4L95_20965</name>
</gene>
<proteinExistence type="predicted"/>
<dbReference type="SMART" id="SM01034">
    <property type="entry name" value="BLUF"/>
    <property type="match status" value="1"/>
</dbReference>
<dbReference type="GO" id="GO:0009882">
    <property type="term" value="F:blue light photoreceptor activity"/>
    <property type="evidence" value="ECO:0007669"/>
    <property type="project" value="InterPro"/>
</dbReference>
<dbReference type="Gene3D" id="3.30.70.100">
    <property type="match status" value="1"/>
</dbReference>